<comment type="caution">
    <text evidence="5">The sequence shown here is derived from an EMBL/GenBank/DDBJ whole genome shotgun (WGS) entry which is preliminary data.</text>
</comment>
<protein>
    <recommendedName>
        <fullName evidence="4">SOGA 1/2-like coiled-coil domain-containing protein</fullName>
    </recommendedName>
</protein>
<feature type="compositionally biased region" description="Polar residues" evidence="3">
    <location>
        <begin position="495"/>
        <end position="506"/>
    </location>
</feature>
<feature type="region of interest" description="Disordered" evidence="3">
    <location>
        <begin position="1"/>
        <end position="21"/>
    </location>
</feature>
<dbReference type="AlphaFoldDB" id="A0AAN8KTI4"/>
<feature type="compositionally biased region" description="Basic and acidic residues" evidence="3">
    <location>
        <begin position="348"/>
        <end position="363"/>
    </location>
</feature>
<feature type="region of interest" description="Disordered" evidence="3">
    <location>
        <begin position="170"/>
        <end position="270"/>
    </location>
</feature>
<dbReference type="EMBL" id="JAGTTL010000031">
    <property type="protein sequence ID" value="KAK6297493.1"/>
    <property type="molecule type" value="Genomic_DNA"/>
</dbReference>
<name>A0AAN8KTI4_9TELE</name>
<evidence type="ECO:0000256" key="2">
    <source>
        <dbReference type="SAM" id="Coils"/>
    </source>
</evidence>
<dbReference type="PANTHER" id="PTHR15705">
    <property type="entry name" value="MCG7194, ISOFORM CRA_A"/>
    <property type="match status" value="1"/>
</dbReference>
<feature type="region of interest" description="Disordered" evidence="3">
    <location>
        <begin position="534"/>
        <end position="557"/>
    </location>
</feature>
<evidence type="ECO:0000313" key="6">
    <source>
        <dbReference type="Proteomes" id="UP001356427"/>
    </source>
</evidence>
<evidence type="ECO:0000313" key="5">
    <source>
        <dbReference type="EMBL" id="KAK6297493.1"/>
    </source>
</evidence>
<feature type="region of interest" description="Disordered" evidence="3">
    <location>
        <begin position="495"/>
        <end position="519"/>
    </location>
</feature>
<feature type="coiled-coil region" evidence="2">
    <location>
        <begin position="25"/>
        <end position="52"/>
    </location>
</feature>
<feature type="region of interest" description="Disordered" evidence="3">
    <location>
        <begin position="346"/>
        <end position="435"/>
    </location>
</feature>
<feature type="compositionally biased region" description="Basic and acidic residues" evidence="3">
    <location>
        <begin position="8"/>
        <end position="21"/>
    </location>
</feature>
<dbReference type="Proteomes" id="UP001356427">
    <property type="component" value="Unassembled WGS sequence"/>
</dbReference>
<feature type="domain" description="SOGA 1/2-like coiled-coil" evidence="4">
    <location>
        <begin position="5"/>
        <end position="57"/>
    </location>
</feature>
<dbReference type="InterPro" id="IPR027882">
    <property type="entry name" value="SOGA1/2-like_CC"/>
</dbReference>
<feature type="compositionally biased region" description="Basic and acidic residues" evidence="3">
    <location>
        <begin position="179"/>
        <end position="190"/>
    </location>
</feature>
<proteinExistence type="predicted"/>
<feature type="compositionally biased region" description="Basic and acidic residues" evidence="3">
    <location>
        <begin position="199"/>
        <end position="208"/>
    </location>
</feature>
<evidence type="ECO:0000256" key="1">
    <source>
        <dbReference type="ARBA" id="ARBA00023054"/>
    </source>
</evidence>
<keyword evidence="6" id="KW-1185">Reference proteome</keyword>
<sequence>MAAIELQHGLERSGRGWGTERGELLDSFDSEMQEWEDQLQDMQRKIEELYNEVQARRGGNDVTMDNSKNDRMIDFGPGHHDNGFCDPYGSHSNATKDHPSAVDVPNHCSNGFNHGPNGYSYPVSHQNDGYGYPHSHSAVELGDLLQDYLGHGHGKTRKTNSALNNHLKEITKGSQDQSVHQDEMKRRPVGNERISQVRFADEEAENRKNRVSHRKSSPCRDLNKENTGAKPPLRQREGPPIPPRSTSQMAPPDTFSPALDRKSNAPGVLVDKKCGSPSVLRKFGAMLQENEGKTLTETGVVTNQVPTENKCPTPVCQRKGLGGSRTTGRVPVRKCQADSVVLTGRMDSSQERGAVRDFRRESQLGEGRSTSMGSYAHPKGLQAGGQRRSQVGGSPKPKARALGRADRDRDMGLVQGERARRPAPQPGEPRVDYRNLSGSHVGAQRIQRRGPVADQKKDDGLIELLDMLDIEHEYSSCPQAAQTAYRQYTQQMSLAESSPATPTRNFSRPARPANQRPPSRWACCAPTALISVPSGPLSRPPSTLARTPSPIARTPSPALKQQSFCSYLLHTETAIM</sequence>
<gene>
    <name evidence="5" type="ORF">J4Q44_G00320760</name>
</gene>
<dbReference type="PANTHER" id="PTHR15705:SF1">
    <property type="entry name" value="RIKEN CDNA 9330159F19 GENE"/>
    <property type="match status" value="1"/>
</dbReference>
<organism evidence="5 6">
    <name type="scientific">Coregonus suidteri</name>
    <dbReference type="NCBI Taxonomy" id="861788"/>
    <lineage>
        <taxon>Eukaryota</taxon>
        <taxon>Metazoa</taxon>
        <taxon>Chordata</taxon>
        <taxon>Craniata</taxon>
        <taxon>Vertebrata</taxon>
        <taxon>Euteleostomi</taxon>
        <taxon>Actinopterygii</taxon>
        <taxon>Neopterygii</taxon>
        <taxon>Teleostei</taxon>
        <taxon>Protacanthopterygii</taxon>
        <taxon>Salmoniformes</taxon>
        <taxon>Salmonidae</taxon>
        <taxon>Coregoninae</taxon>
        <taxon>Coregonus</taxon>
    </lineage>
</organism>
<dbReference type="Pfam" id="PF14818">
    <property type="entry name" value="SOGA1-2-like_CC"/>
    <property type="match status" value="1"/>
</dbReference>
<reference evidence="5 6" key="1">
    <citation type="submission" date="2021-04" db="EMBL/GenBank/DDBJ databases">
        <authorList>
            <person name="De Guttry C."/>
            <person name="Zahm M."/>
            <person name="Klopp C."/>
            <person name="Cabau C."/>
            <person name="Louis A."/>
            <person name="Berthelot C."/>
            <person name="Parey E."/>
            <person name="Roest Crollius H."/>
            <person name="Montfort J."/>
            <person name="Robinson-Rechavi M."/>
            <person name="Bucao C."/>
            <person name="Bouchez O."/>
            <person name="Gislard M."/>
            <person name="Lluch J."/>
            <person name="Milhes M."/>
            <person name="Lampietro C."/>
            <person name="Lopez Roques C."/>
            <person name="Donnadieu C."/>
            <person name="Braasch I."/>
            <person name="Desvignes T."/>
            <person name="Postlethwait J."/>
            <person name="Bobe J."/>
            <person name="Wedekind C."/>
            <person name="Guiguen Y."/>
        </authorList>
    </citation>
    <scope>NUCLEOTIDE SEQUENCE [LARGE SCALE GENOMIC DNA]</scope>
    <source>
        <strain evidence="5">Cs_M1</strain>
        <tissue evidence="5">Blood</tissue>
    </source>
</reference>
<evidence type="ECO:0000259" key="4">
    <source>
        <dbReference type="Pfam" id="PF14818"/>
    </source>
</evidence>
<evidence type="ECO:0000256" key="3">
    <source>
        <dbReference type="SAM" id="MobiDB-lite"/>
    </source>
</evidence>
<accession>A0AAN8KTI4</accession>
<keyword evidence="1 2" id="KW-0175">Coiled coil</keyword>